<reference evidence="2" key="1">
    <citation type="submission" date="2023-07" db="EMBL/GenBank/DDBJ databases">
        <title>30 novel species of actinomycetes from the DSMZ collection.</title>
        <authorList>
            <person name="Nouioui I."/>
        </authorList>
    </citation>
    <scope>NUCLEOTIDE SEQUENCE [LARGE SCALE GENOMIC DNA]</scope>
    <source>
        <strain evidence="2">DSM 40932</strain>
    </source>
</reference>
<organism evidence="1 2">
    <name type="scientific">Streptomyces stephensoniae</name>
    <dbReference type="NCBI Taxonomy" id="3375367"/>
    <lineage>
        <taxon>Bacteria</taxon>
        <taxon>Bacillati</taxon>
        <taxon>Actinomycetota</taxon>
        <taxon>Actinomycetes</taxon>
        <taxon>Kitasatosporales</taxon>
        <taxon>Streptomycetaceae</taxon>
        <taxon>Streptomyces</taxon>
    </lineage>
</organism>
<dbReference type="EMBL" id="JAVRFG010000050">
    <property type="protein sequence ID" value="MDT0494406.1"/>
    <property type="molecule type" value="Genomic_DNA"/>
</dbReference>
<sequence length="164" mass="18490">MTGIGCAETKTESTPKLPAEFCWNAFDHEDVQPILPTGERLKQDTEEFNFTDRNRSASCLIYVDGNSAFDVHARFERNEEIIEWSSFDELDPEPVKIGKKGIVWDTGAITYFPCDAATDSGPLVAKYLELKIYVSGARVKNQRKTLPGLLEQFTTFAQKELKCT</sequence>
<proteinExistence type="predicted"/>
<evidence type="ECO:0000313" key="1">
    <source>
        <dbReference type="EMBL" id="MDT0494406.1"/>
    </source>
</evidence>
<keyword evidence="2" id="KW-1185">Reference proteome</keyword>
<gene>
    <name evidence="1" type="ORF">RM717_28260</name>
</gene>
<evidence type="ECO:0000313" key="2">
    <source>
        <dbReference type="Proteomes" id="UP001180556"/>
    </source>
</evidence>
<protein>
    <recommendedName>
        <fullName evidence="3">Lipoprotein</fullName>
    </recommendedName>
</protein>
<dbReference type="RefSeq" id="WP_311605402.1">
    <property type="nucleotide sequence ID" value="NZ_JAVRFG010000050.1"/>
</dbReference>
<comment type="caution">
    <text evidence="1">The sequence shown here is derived from an EMBL/GenBank/DDBJ whole genome shotgun (WGS) entry which is preliminary data.</text>
</comment>
<name>A0ABU2W961_9ACTN</name>
<dbReference type="Proteomes" id="UP001180556">
    <property type="component" value="Unassembled WGS sequence"/>
</dbReference>
<evidence type="ECO:0008006" key="3">
    <source>
        <dbReference type="Google" id="ProtNLM"/>
    </source>
</evidence>
<accession>A0ABU2W961</accession>